<feature type="chain" id="PRO_5001729391" description="Dickkopf N-terminal cysteine-rich domain-containing protein" evidence="1">
    <location>
        <begin position="23"/>
        <end position="437"/>
    </location>
</feature>
<keyword evidence="1" id="KW-0732">Signal</keyword>
<name>A0A078ABL7_STYLE</name>
<dbReference type="InParanoid" id="A0A078ABL7"/>
<evidence type="ECO:0008006" key="4">
    <source>
        <dbReference type="Google" id="ProtNLM"/>
    </source>
</evidence>
<evidence type="ECO:0000313" key="3">
    <source>
        <dbReference type="Proteomes" id="UP000039865"/>
    </source>
</evidence>
<proteinExistence type="predicted"/>
<sequence>MKNLQTIVKIALALGLIGYTYQAFQCPTLSCDSPIGGDYCFLHSGDSPVTQIRTFKCPSDQWCYLEDGQYAWVRSFNQNMSRLDLSYKNNSQVFYRYTQKHCEDITTFQQQLQNGRKCQVSAQCLSNTCDETTGKCIGKTEGVSCSSHEECNVGLACNPDTGFPFATTCKKMFTSGICANDNECDYTHFCWPSLPNSKQRECLQLFSQEMGKMFGVLYDDLKSLLENSLEAGKYCKSGIAAISTNKSIATCVEIDKITTNINRNDVNSTTPISSPYYCSLEDEHFKACKYWYKSGTGVNQYSLIATEYCDCSLDEGLNNKSIGICPYPGQDQLDTYVDSLQLVLQYTKCQTVDWMNMAAQKDCGVGAVQGGELYSAWQKAVQSQFNITYWQYIQTPTTRQCMEEVMSTSLTNLEKEIGIITQVGLVLLASILTFILL</sequence>
<feature type="signal peptide" evidence="1">
    <location>
        <begin position="1"/>
        <end position="22"/>
    </location>
</feature>
<keyword evidence="3" id="KW-1185">Reference proteome</keyword>
<organism evidence="2 3">
    <name type="scientific">Stylonychia lemnae</name>
    <name type="common">Ciliate</name>
    <dbReference type="NCBI Taxonomy" id="5949"/>
    <lineage>
        <taxon>Eukaryota</taxon>
        <taxon>Sar</taxon>
        <taxon>Alveolata</taxon>
        <taxon>Ciliophora</taxon>
        <taxon>Intramacronucleata</taxon>
        <taxon>Spirotrichea</taxon>
        <taxon>Stichotrichia</taxon>
        <taxon>Sporadotrichida</taxon>
        <taxon>Oxytrichidae</taxon>
        <taxon>Stylonychinae</taxon>
        <taxon>Stylonychia</taxon>
    </lineage>
</organism>
<protein>
    <recommendedName>
        <fullName evidence="4">Dickkopf N-terminal cysteine-rich domain-containing protein</fullName>
    </recommendedName>
</protein>
<evidence type="ECO:0000313" key="2">
    <source>
        <dbReference type="EMBL" id="CDW79579.1"/>
    </source>
</evidence>
<dbReference type="AlphaFoldDB" id="A0A078ABL7"/>
<accession>A0A078ABL7</accession>
<reference evidence="2 3" key="1">
    <citation type="submission" date="2014-06" db="EMBL/GenBank/DDBJ databases">
        <authorList>
            <person name="Swart Estienne"/>
        </authorList>
    </citation>
    <scope>NUCLEOTIDE SEQUENCE [LARGE SCALE GENOMIC DNA]</scope>
    <source>
        <strain evidence="2 3">130c</strain>
    </source>
</reference>
<evidence type="ECO:0000256" key="1">
    <source>
        <dbReference type="SAM" id="SignalP"/>
    </source>
</evidence>
<dbReference type="EMBL" id="CCKQ01008135">
    <property type="protein sequence ID" value="CDW79579.1"/>
    <property type="molecule type" value="Genomic_DNA"/>
</dbReference>
<gene>
    <name evidence="2" type="primary">Contig1093.g1187</name>
    <name evidence="2" type="ORF">STYLEM_8569</name>
</gene>
<dbReference type="Proteomes" id="UP000039865">
    <property type="component" value="Unassembled WGS sequence"/>
</dbReference>